<dbReference type="InterPro" id="IPR032466">
    <property type="entry name" value="Metal_Hydrolase"/>
</dbReference>
<protein>
    <recommendedName>
        <fullName evidence="1">Amidohydrolase-related domain-containing protein</fullName>
    </recommendedName>
</protein>
<sequence>MHASDSGYSEFANVWEPGDEFLPFKPTAFRSFAMGHRPILDAMGALVCHGALSRNPELRILSIENGADWVPDLFKGLKGVYKKMPQSFTEDPVEAFKRCVYITPFWEDRFTEIVNMVGTDRVLFGSDWPHPEGLKDPITFVDELTDFSQEDIAKIMGGNLMKLMKVAEPAKKPVSA</sequence>
<evidence type="ECO:0000259" key="1">
    <source>
        <dbReference type="Pfam" id="PF04909"/>
    </source>
</evidence>
<dbReference type="Proteomes" id="UP000467130">
    <property type="component" value="Chromosome"/>
</dbReference>
<organism evidence="2 3">
    <name type="scientific">Mycobacterium stomatepiae</name>
    <dbReference type="NCBI Taxonomy" id="470076"/>
    <lineage>
        <taxon>Bacteria</taxon>
        <taxon>Bacillati</taxon>
        <taxon>Actinomycetota</taxon>
        <taxon>Actinomycetes</taxon>
        <taxon>Mycobacteriales</taxon>
        <taxon>Mycobacteriaceae</taxon>
        <taxon>Mycobacterium</taxon>
        <taxon>Mycobacterium simiae complex</taxon>
    </lineage>
</organism>
<dbReference type="AlphaFoldDB" id="A0A7I7QGT4"/>
<evidence type="ECO:0000313" key="3">
    <source>
        <dbReference type="Proteomes" id="UP000467130"/>
    </source>
</evidence>
<dbReference type="SUPFAM" id="SSF51556">
    <property type="entry name" value="Metallo-dependent hydrolases"/>
    <property type="match status" value="1"/>
</dbReference>
<dbReference type="GO" id="GO:0016787">
    <property type="term" value="F:hydrolase activity"/>
    <property type="evidence" value="ECO:0007669"/>
    <property type="project" value="InterPro"/>
</dbReference>
<dbReference type="EMBL" id="AP022587">
    <property type="protein sequence ID" value="BBY25327.1"/>
    <property type="molecule type" value="Genomic_DNA"/>
</dbReference>
<dbReference type="Pfam" id="PF04909">
    <property type="entry name" value="Amidohydro_2"/>
    <property type="match status" value="1"/>
</dbReference>
<dbReference type="InterPro" id="IPR006680">
    <property type="entry name" value="Amidohydro-rel"/>
</dbReference>
<gene>
    <name evidence="2" type="ORF">MSTO_55320</name>
</gene>
<accession>A0A7I7QGT4</accession>
<proteinExistence type="predicted"/>
<dbReference type="Gene3D" id="3.20.20.140">
    <property type="entry name" value="Metal-dependent hydrolases"/>
    <property type="match status" value="1"/>
</dbReference>
<keyword evidence="3" id="KW-1185">Reference proteome</keyword>
<name>A0A7I7QGT4_9MYCO</name>
<evidence type="ECO:0000313" key="2">
    <source>
        <dbReference type="EMBL" id="BBY25327.1"/>
    </source>
</evidence>
<reference evidence="2 3" key="1">
    <citation type="journal article" date="2019" name="Emerg. Microbes Infect.">
        <title>Comprehensive subspecies identification of 175 nontuberculous mycobacteria species based on 7547 genomic profiles.</title>
        <authorList>
            <person name="Matsumoto Y."/>
            <person name="Kinjo T."/>
            <person name="Motooka D."/>
            <person name="Nabeya D."/>
            <person name="Jung N."/>
            <person name="Uechi K."/>
            <person name="Horii T."/>
            <person name="Iida T."/>
            <person name="Fujita J."/>
            <person name="Nakamura S."/>
        </authorList>
    </citation>
    <scope>NUCLEOTIDE SEQUENCE [LARGE SCALE GENOMIC DNA]</scope>
    <source>
        <strain evidence="2 3">JCM 17783</strain>
    </source>
</reference>
<dbReference type="KEGG" id="msto:MSTO_55320"/>
<feature type="domain" description="Amidohydrolase-related" evidence="1">
    <location>
        <begin position="46"/>
        <end position="159"/>
    </location>
</feature>